<dbReference type="EMBL" id="MNCJ02000316">
    <property type="protein sequence ID" value="KAF5820299.1"/>
    <property type="molecule type" value="Genomic_DNA"/>
</dbReference>
<name>A0A9K3JSB2_HELAN</name>
<dbReference type="AlphaFoldDB" id="A0A9K3JSB2"/>
<comment type="caution">
    <text evidence="1">The sequence shown here is derived from an EMBL/GenBank/DDBJ whole genome shotgun (WGS) entry which is preliminary data.</text>
</comment>
<evidence type="ECO:0000313" key="2">
    <source>
        <dbReference type="Proteomes" id="UP000215914"/>
    </source>
</evidence>
<dbReference type="Proteomes" id="UP000215914">
    <property type="component" value="Unassembled WGS sequence"/>
</dbReference>
<sequence length="52" mass="6440">MASSRREDMVEEVKCVRKRQRSKRRQKGNIVICWWHRPLVLRLYKLTTIQKK</sequence>
<gene>
    <name evidence="1" type="ORF">HanXRQr2_Chr01g0000631</name>
</gene>
<proteinExistence type="predicted"/>
<reference evidence="1" key="1">
    <citation type="journal article" date="2017" name="Nature">
        <title>The sunflower genome provides insights into oil metabolism, flowering and Asterid evolution.</title>
        <authorList>
            <person name="Badouin H."/>
            <person name="Gouzy J."/>
            <person name="Grassa C.J."/>
            <person name="Murat F."/>
            <person name="Staton S.E."/>
            <person name="Cottret L."/>
            <person name="Lelandais-Briere C."/>
            <person name="Owens G.L."/>
            <person name="Carrere S."/>
            <person name="Mayjonade B."/>
            <person name="Legrand L."/>
            <person name="Gill N."/>
            <person name="Kane N.C."/>
            <person name="Bowers J.E."/>
            <person name="Hubner S."/>
            <person name="Bellec A."/>
            <person name="Berard A."/>
            <person name="Berges H."/>
            <person name="Blanchet N."/>
            <person name="Boniface M.C."/>
            <person name="Brunel D."/>
            <person name="Catrice O."/>
            <person name="Chaidir N."/>
            <person name="Claudel C."/>
            <person name="Donnadieu C."/>
            <person name="Faraut T."/>
            <person name="Fievet G."/>
            <person name="Helmstetter N."/>
            <person name="King M."/>
            <person name="Knapp S.J."/>
            <person name="Lai Z."/>
            <person name="Le Paslier M.C."/>
            <person name="Lippi Y."/>
            <person name="Lorenzon L."/>
            <person name="Mandel J.R."/>
            <person name="Marage G."/>
            <person name="Marchand G."/>
            <person name="Marquand E."/>
            <person name="Bret-Mestries E."/>
            <person name="Morien E."/>
            <person name="Nambeesan S."/>
            <person name="Nguyen T."/>
            <person name="Pegot-Espagnet P."/>
            <person name="Pouilly N."/>
            <person name="Raftis F."/>
            <person name="Sallet E."/>
            <person name="Schiex T."/>
            <person name="Thomas J."/>
            <person name="Vandecasteele C."/>
            <person name="Vares D."/>
            <person name="Vear F."/>
            <person name="Vautrin S."/>
            <person name="Crespi M."/>
            <person name="Mangin B."/>
            <person name="Burke J.M."/>
            <person name="Salse J."/>
            <person name="Munos S."/>
            <person name="Vincourt P."/>
            <person name="Rieseberg L.H."/>
            <person name="Langlade N.B."/>
        </authorList>
    </citation>
    <scope>NUCLEOTIDE SEQUENCE</scope>
    <source>
        <tissue evidence="1">Leaves</tissue>
    </source>
</reference>
<organism evidence="1 2">
    <name type="scientific">Helianthus annuus</name>
    <name type="common">Common sunflower</name>
    <dbReference type="NCBI Taxonomy" id="4232"/>
    <lineage>
        <taxon>Eukaryota</taxon>
        <taxon>Viridiplantae</taxon>
        <taxon>Streptophyta</taxon>
        <taxon>Embryophyta</taxon>
        <taxon>Tracheophyta</taxon>
        <taxon>Spermatophyta</taxon>
        <taxon>Magnoliopsida</taxon>
        <taxon>eudicotyledons</taxon>
        <taxon>Gunneridae</taxon>
        <taxon>Pentapetalae</taxon>
        <taxon>asterids</taxon>
        <taxon>campanulids</taxon>
        <taxon>Asterales</taxon>
        <taxon>Asteraceae</taxon>
        <taxon>Asteroideae</taxon>
        <taxon>Heliantheae alliance</taxon>
        <taxon>Heliantheae</taxon>
        <taxon>Helianthus</taxon>
    </lineage>
</organism>
<accession>A0A9K3JSB2</accession>
<dbReference type="Gramene" id="mRNA:HanXRQr2_Chr01g0000631">
    <property type="protein sequence ID" value="mRNA:HanXRQr2_Chr01g0000631"/>
    <property type="gene ID" value="HanXRQr2_Chr01g0000631"/>
</dbReference>
<protein>
    <submittedName>
        <fullName evidence="1">Uncharacterized protein</fullName>
    </submittedName>
</protein>
<reference evidence="1" key="2">
    <citation type="submission" date="2020-06" db="EMBL/GenBank/DDBJ databases">
        <title>Helianthus annuus Genome sequencing and assembly Release 2.</title>
        <authorList>
            <person name="Gouzy J."/>
            <person name="Langlade N."/>
            <person name="Munos S."/>
        </authorList>
    </citation>
    <scope>NUCLEOTIDE SEQUENCE</scope>
    <source>
        <tissue evidence="1">Leaves</tissue>
    </source>
</reference>
<keyword evidence="2" id="KW-1185">Reference proteome</keyword>
<evidence type="ECO:0000313" key="1">
    <source>
        <dbReference type="EMBL" id="KAF5820299.1"/>
    </source>
</evidence>